<reference evidence="10 11" key="1">
    <citation type="submission" date="2017-08" db="EMBL/GenBank/DDBJ databases">
        <title>Identification and genetic characteristics of simultaneous BTEX- and naphthalene-degrading Paraburkholderia sp. BN5 isolated from petroleum-contaminated soil.</title>
        <authorList>
            <person name="Lee Y."/>
            <person name="Jeon C.O."/>
        </authorList>
    </citation>
    <scope>NUCLEOTIDE SEQUENCE [LARGE SCALE GENOMIC DNA]</scope>
    <source>
        <strain evidence="10 11">BN5</strain>
        <plasmid evidence="10 11">pBN1</plasmid>
    </source>
</reference>
<keyword evidence="7" id="KW-0407">Ion channel</keyword>
<sequence>MGNATSDTVVRLRAREILQESGRTLWYLRAVLASLLVLFVLLTVAMYYMGDPVETVKRTPSTMEETWYFCAITALTIGYGDVVPTSTFGRIDAILLGLIGMVFTGLIVAAAVRGVQEAARRAAGVVAHPSRQ</sequence>
<dbReference type="Proteomes" id="UP000215158">
    <property type="component" value="Plasmid pBN1"/>
</dbReference>
<keyword evidence="3 8" id="KW-0812">Transmembrane</keyword>
<comment type="subcellular location">
    <subcellularLocation>
        <location evidence="1">Membrane</location>
        <topology evidence="1">Multi-pass membrane protein</topology>
    </subcellularLocation>
</comment>
<dbReference type="PANTHER" id="PTHR11537:SF254">
    <property type="entry name" value="POTASSIUM VOLTAGE-GATED CHANNEL PROTEIN SHAB"/>
    <property type="match status" value="1"/>
</dbReference>
<feature type="transmembrane region" description="Helical" evidence="8">
    <location>
        <begin position="93"/>
        <end position="112"/>
    </location>
</feature>
<evidence type="ECO:0000313" key="10">
    <source>
        <dbReference type="EMBL" id="ASW03341.1"/>
    </source>
</evidence>
<dbReference type="AlphaFoldDB" id="A0A248VWD9"/>
<keyword evidence="11" id="KW-1185">Reference proteome</keyword>
<protein>
    <submittedName>
        <fullName evidence="10">Ion transporter</fullName>
    </submittedName>
</protein>
<dbReference type="GO" id="GO:0005249">
    <property type="term" value="F:voltage-gated potassium channel activity"/>
    <property type="evidence" value="ECO:0007669"/>
    <property type="project" value="InterPro"/>
</dbReference>
<evidence type="ECO:0000256" key="8">
    <source>
        <dbReference type="SAM" id="Phobius"/>
    </source>
</evidence>
<evidence type="ECO:0000256" key="6">
    <source>
        <dbReference type="ARBA" id="ARBA00023136"/>
    </source>
</evidence>
<evidence type="ECO:0000256" key="3">
    <source>
        <dbReference type="ARBA" id="ARBA00022692"/>
    </source>
</evidence>
<dbReference type="InterPro" id="IPR028325">
    <property type="entry name" value="VG_K_chnl"/>
</dbReference>
<feature type="transmembrane region" description="Helical" evidence="8">
    <location>
        <begin position="26"/>
        <end position="47"/>
    </location>
</feature>
<dbReference type="Gene3D" id="1.10.287.70">
    <property type="match status" value="1"/>
</dbReference>
<evidence type="ECO:0000256" key="2">
    <source>
        <dbReference type="ARBA" id="ARBA00022448"/>
    </source>
</evidence>
<keyword evidence="10" id="KW-0614">Plasmid</keyword>
<feature type="domain" description="Potassium channel" evidence="9">
    <location>
        <begin position="36"/>
        <end position="113"/>
    </location>
</feature>
<dbReference type="GO" id="GO:0008076">
    <property type="term" value="C:voltage-gated potassium channel complex"/>
    <property type="evidence" value="ECO:0007669"/>
    <property type="project" value="InterPro"/>
</dbReference>
<geneLocation type="plasmid" evidence="10 11">
    <name>pBN1</name>
</geneLocation>
<keyword evidence="4 8" id="KW-1133">Transmembrane helix</keyword>
<evidence type="ECO:0000256" key="1">
    <source>
        <dbReference type="ARBA" id="ARBA00004141"/>
    </source>
</evidence>
<dbReference type="RefSeq" id="WP_095423170.1">
    <property type="nucleotide sequence ID" value="NZ_CP022991.1"/>
</dbReference>
<evidence type="ECO:0000256" key="5">
    <source>
        <dbReference type="ARBA" id="ARBA00023065"/>
    </source>
</evidence>
<gene>
    <name evidence="10" type="ORF">CJU94_34695</name>
</gene>
<dbReference type="SUPFAM" id="SSF81324">
    <property type="entry name" value="Voltage-gated potassium channels"/>
    <property type="match status" value="1"/>
</dbReference>
<proteinExistence type="predicted"/>
<evidence type="ECO:0000259" key="9">
    <source>
        <dbReference type="Pfam" id="PF07885"/>
    </source>
</evidence>
<evidence type="ECO:0000256" key="4">
    <source>
        <dbReference type="ARBA" id="ARBA00022989"/>
    </source>
</evidence>
<keyword evidence="2" id="KW-0813">Transport</keyword>
<keyword evidence="5" id="KW-0406">Ion transport</keyword>
<accession>A0A248VWD9</accession>
<evidence type="ECO:0000256" key="7">
    <source>
        <dbReference type="ARBA" id="ARBA00023303"/>
    </source>
</evidence>
<dbReference type="PANTHER" id="PTHR11537">
    <property type="entry name" value="VOLTAGE-GATED POTASSIUM CHANNEL"/>
    <property type="match status" value="1"/>
</dbReference>
<organism evidence="10 11">
    <name type="scientific">Paraburkholderia aromaticivorans</name>
    <dbReference type="NCBI Taxonomy" id="2026199"/>
    <lineage>
        <taxon>Bacteria</taxon>
        <taxon>Pseudomonadati</taxon>
        <taxon>Pseudomonadota</taxon>
        <taxon>Betaproteobacteria</taxon>
        <taxon>Burkholderiales</taxon>
        <taxon>Burkholderiaceae</taxon>
        <taxon>Paraburkholderia</taxon>
    </lineage>
</organism>
<dbReference type="EMBL" id="CP022991">
    <property type="protein sequence ID" value="ASW03341.1"/>
    <property type="molecule type" value="Genomic_DNA"/>
</dbReference>
<name>A0A248VWD9_9BURK</name>
<keyword evidence="6 8" id="KW-0472">Membrane</keyword>
<dbReference type="KEGG" id="parb:CJU94_34695"/>
<dbReference type="Pfam" id="PF07885">
    <property type="entry name" value="Ion_trans_2"/>
    <property type="match status" value="1"/>
</dbReference>
<dbReference type="InterPro" id="IPR013099">
    <property type="entry name" value="K_chnl_dom"/>
</dbReference>
<evidence type="ECO:0000313" key="11">
    <source>
        <dbReference type="Proteomes" id="UP000215158"/>
    </source>
</evidence>
<dbReference type="OrthoDB" id="9799090at2"/>
<dbReference type="GO" id="GO:0001508">
    <property type="term" value="P:action potential"/>
    <property type="evidence" value="ECO:0007669"/>
    <property type="project" value="TreeGrafter"/>
</dbReference>